<name>A0A1W1D0Z2_9ZZZZ</name>
<evidence type="ECO:0000259" key="1">
    <source>
        <dbReference type="Pfam" id="PF01471"/>
    </source>
</evidence>
<dbReference type="InterPro" id="IPR002477">
    <property type="entry name" value="Peptidoglycan-bd-like"/>
</dbReference>
<protein>
    <recommendedName>
        <fullName evidence="1">Peptidoglycan binding-like domain-containing protein</fullName>
    </recommendedName>
</protein>
<feature type="domain" description="Peptidoglycan binding-like" evidence="1">
    <location>
        <begin position="18"/>
        <end position="70"/>
    </location>
</feature>
<dbReference type="EMBL" id="FPHM01000275">
    <property type="protein sequence ID" value="SFV71587.1"/>
    <property type="molecule type" value="Genomic_DNA"/>
</dbReference>
<organism evidence="2">
    <name type="scientific">hydrothermal vent metagenome</name>
    <dbReference type="NCBI Taxonomy" id="652676"/>
    <lineage>
        <taxon>unclassified sequences</taxon>
        <taxon>metagenomes</taxon>
        <taxon>ecological metagenomes</taxon>
    </lineage>
</organism>
<dbReference type="Gene3D" id="1.10.101.10">
    <property type="entry name" value="PGBD-like superfamily/PGBD"/>
    <property type="match status" value="1"/>
</dbReference>
<dbReference type="InterPro" id="IPR036365">
    <property type="entry name" value="PGBD-like_sf"/>
</dbReference>
<gene>
    <name evidence="2" type="ORF">MNB_SV-13-926</name>
</gene>
<sequence length="81" mass="9168">MSKTENYDFEPLSLGSTGAIVLMVQKTLNSIGYELDSNGVFDEHMDEVVRNFQEHREILPLDGVVGVETMLELDRLFSLPH</sequence>
<dbReference type="Pfam" id="PF01471">
    <property type="entry name" value="PG_binding_1"/>
    <property type="match status" value="1"/>
</dbReference>
<proteinExistence type="predicted"/>
<dbReference type="InterPro" id="IPR036366">
    <property type="entry name" value="PGBDSf"/>
</dbReference>
<evidence type="ECO:0000313" key="2">
    <source>
        <dbReference type="EMBL" id="SFV71587.1"/>
    </source>
</evidence>
<accession>A0A1W1D0Z2</accession>
<dbReference type="AlphaFoldDB" id="A0A1W1D0Z2"/>
<reference evidence="2" key="1">
    <citation type="submission" date="2016-10" db="EMBL/GenBank/DDBJ databases">
        <authorList>
            <person name="de Groot N.N."/>
        </authorList>
    </citation>
    <scope>NUCLEOTIDE SEQUENCE</scope>
</reference>
<dbReference type="SUPFAM" id="SSF47090">
    <property type="entry name" value="PGBD-like"/>
    <property type="match status" value="1"/>
</dbReference>